<dbReference type="InterPro" id="IPR036291">
    <property type="entry name" value="NAD(P)-bd_dom_sf"/>
</dbReference>
<dbReference type="OrthoDB" id="116343at2"/>
<dbReference type="GO" id="GO:0016491">
    <property type="term" value="F:oxidoreductase activity"/>
    <property type="evidence" value="ECO:0007669"/>
    <property type="project" value="UniProtKB-KW"/>
</dbReference>
<accession>A0A7K0CFT7</accession>
<comment type="caution">
    <text evidence="2">The sequence shown here is derived from an EMBL/GenBank/DDBJ whole genome shotgun (WGS) entry which is preliminary data.</text>
</comment>
<keyword evidence="2" id="KW-0560">Oxidoreductase</keyword>
<dbReference type="Proteomes" id="UP000466345">
    <property type="component" value="Unassembled WGS sequence"/>
</dbReference>
<reference evidence="2 3" key="1">
    <citation type="submission" date="2019-10" db="EMBL/GenBank/DDBJ databases">
        <title>Streptomyces smaragdinus sp. nov. and Streptomyces fabii sp. nov., isolated from the gut of fungus growing-termite Macrotermes natalensis.</title>
        <authorList>
            <person name="Schwitalla J."/>
            <person name="Benndorf R."/>
            <person name="Martin K."/>
            <person name="De Beer W."/>
            <person name="Kaster A.-K."/>
            <person name="Vollmers J."/>
            <person name="Poulsen M."/>
            <person name="Beemelmanns C."/>
        </authorList>
    </citation>
    <scope>NUCLEOTIDE SEQUENCE [LARGE SCALE GENOMIC DNA]</scope>
    <source>
        <strain evidence="2 3">RB5</strain>
    </source>
</reference>
<dbReference type="PANTHER" id="PTHR43162">
    <property type="match status" value="1"/>
</dbReference>
<dbReference type="AlphaFoldDB" id="A0A7K0CFT7"/>
<evidence type="ECO:0000259" key="1">
    <source>
        <dbReference type="Pfam" id="PF13460"/>
    </source>
</evidence>
<name>A0A7K0CFT7_9ACTN</name>
<dbReference type="Gene3D" id="3.40.50.720">
    <property type="entry name" value="NAD(P)-binding Rossmann-like Domain"/>
    <property type="match status" value="1"/>
</dbReference>
<dbReference type="Gene3D" id="3.90.25.10">
    <property type="entry name" value="UDP-galactose 4-epimerase, domain 1"/>
    <property type="match status" value="1"/>
</dbReference>
<dbReference type="InterPro" id="IPR016040">
    <property type="entry name" value="NAD(P)-bd_dom"/>
</dbReference>
<organism evidence="2 3">
    <name type="scientific">Streptomyces smaragdinus</name>
    <dbReference type="NCBI Taxonomy" id="2585196"/>
    <lineage>
        <taxon>Bacteria</taxon>
        <taxon>Bacillati</taxon>
        <taxon>Actinomycetota</taxon>
        <taxon>Actinomycetes</taxon>
        <taxon>Kitasatosporales</taxon>
        <taxon>Streptomycetaceae</taxon>
        <taxon>Streptomyces</taxon>
    </lineage>
</organism>
<gene>
    <name evidence="2" type="primary">azoB_2</name>
    <name evidence="2" type="ORF">SRB5_17230</name>
</gene>
<evidence type="ECO:0000313" key="2">
    <source>
        <dbReference type="EMBL" id="MQY11604.1"/>
    </source>
</evidence>
<dbReference type="PANTHER" id="PTHR43162:SF1">
    <property type="entry name" value="PRESTALK A DIFFERENTIATION PROTEIN A"/>
    <property type="match status" value="1"/>
</dbReference>
<dbReference type="EMBL" id="WEGJ01000004">
    <property type="protein sequence ID" value="MQY11604.1"/>
    <property type="molecule type" value="Genomic_DNA"/>
</dbReference>
<keyword evidence="3" id="KW-1185">Reference proteome</keyword>
<dbReference type="Pfam" id="PF13460">
    <property type="entry name" value="NAD_binding_10"/>
    <property type="match status" value="1"/>
</dbReference>
<dbReference type="RefSeq" id="WP_153450913.1">
    <property type="nucleotide sequence ID" value="NZ_WEGJ01000004.1"/>
</dbReference>
<sequence>MILVIGSTGTVGRRVVAGLSAAGRRVRAFTRDPARADFGPGVEVAVGDLGRPDTVRKALDGVDGVFVLSAGPDALRHELAVADAVRRLGVRRVVKLSSVAAVPPVTPGYGDDHAAAEQAFAGSGADWTALRGAGFMSNVLQWRRSIAAEDTVYQPFGELPRALVAPGDVSDAAVACLLRDDLGGEVFQLTGPQALTTPQQVAAVAALLGRPLKYVEAPAEFALKAMVGAGLPEPYAAGLLAANGDPEPLRGGTVLPDLERLIVRPACTFDAWLARNKGEFTTA</sequence>
<dbReference type="SUPFAM" id="SSF51735">
    <property type="entry name" value="NAD(P)-binding Rossmann-fold domains"/>
    <property type="match status" value="1"/>
</dbReference>
<proteinExistence type="predicted"/>
<evidence type="ECO:0000313" key="3">
    <source>
        <dbReference type="Proteomes" id="UP000466345"/>
    </source>
</evidence>
<feature type="domain" description="NAD(P)-binding" evidence="1">
    <location>
        <begin position="6"/>
        <end position="165"/>
    </location>
</feature>
<dbReference type="InterPro" id="IPR051604">
    <property type="entry name" value="Ergot_Alk_Oxidoreductase"/>
</dbReference>
<dbReference type="EC" id="1.7.-.-" evidence="2"/>
<protein>
    <submittedName>
        <fullName evidence="2">NAD(P)H azoreductase</fullName>
        <ecNumber evidence="2">1.7.-.-</ecNumber>
    </submittedName>
</protein>